<sequence length="213" mass="24000">MATTRSGINGVFIGKVGSIVGYELGGKNVIRAIGRRTKPFSKLELLNQAKMKAVSEFLRPIKLYIKFGFQHEVPPGSHAGAFQLAQSYTRKNAIELDEQGSPFINPAKVLISKGELDPPLNCTVERDGNRLTFRWDYIDKKQSPTDRLVILLYNPEEPIRIFKDLGGKRKAQQEEWEIESLHLFPAPIHAYAAFRSTWPDQISNSVYCGVIPQ</sequence>
<dbReference type="OrthoDB" id="648163at2"/>
<organism evidence="1 2">
    <name type="scientific">Parapedobacter luteus</name>
    <dbReference type="NCBI Taxonomy" id="623280"/>
    <lineage>
        <taxon>Bacteria</taxon>
        <taxon>Pseudomonadati</taxon>
        <taxon>Bacteroidota</taxon>
        <taxon>Sphingobacteriia</taxon>
        <taxon>Sphingobacteriales</taxon>
        <taxon>Sphingobacteriaceae</taxon>
        <taxon>Parapedobacter</taxon>
    </lineage>
</organism>
<dbReference type="InterPro" id="IPR046233">
    <property type="entry name" value="DUF6266"/>
</dbReference>
<dbReference type="RefSeq" id="WP_079718268.1">
    <property type="nucleotide sequence ID" value="NZ_FUYS01000012.1"/>
</dbReference>
<evidence type="ECO:0000313" key="1">
    <source>
        <dbReference type="EMBL" id="SKB88718.1"/>
    </source>
</evidence>
<dbReference type="EMBL" id="FUYS01000012">
    <property type="protein sequence ID" value="SKB88718.1"/>
    <property type="molecule type" value="Genomic_DNA"/>
</dbReference>
<protein>
    <submittedName>
        <fullName evidence="1">Uncharacterized protein</fullName>
    </submittedName>
</protein>
<name>A0A1T5EXX5_9SPHI</name>
<dbReference type="AlphaFoldDB" id="A0A1T5EXX5"/>
<evidence type="ECO:0000313" key="2">
    <source>
        <dbReference type="Proteomes" id="UP000190541"/>
    </source>
</evidence>
<proteinExistence type="predicted"/>
<dbReference type="Proteomes" id="UP000190541">
    <property type="component" value="Unassembled WGS sequence"/>
</dbReference>
<gene>
    <name evidence="1" type="ORF">SAMN05660226_03627</name>
</gene>
<dbReference type="Pfam" id="PF19781">
    <property type="entry name" value="DUF6266"/>
    <property type="match status" value="1"/>
</dbReference>
<accession>A0A1T5EXX5</accession>
<reference evidence="1 2" key="1">
    <citation type="submission" date="2017-02" db="EMBL/GenBank/DDBJ databases">
        <authorList>
            <person name="Peterson S.W."/>
        </authorList>
    </citation>
    <scope>NUCLEOTIDE SEQUENCE [LARGE SCALE GENOMIC DNA]</scope>
    <source>
        <strain evidence="1 2">DSM 22899</strain>
    </source>
</reference>
<keyword evidence="2" id="KW-1185">Reference proteome</keyword>